<protein>
    <submittedName>
        <fullName evidence="1">Uncharacterized protein</fullName>
    </submittedName>
</protein>
<name>A0A2B7XGT6_POLH7</name>
<comment type="caution">
    <text evidence="1">The sequence shown here is derived from an EMBL/GenBank/DDBJ whole genome shotgun (WGS) entry which is preliminary data.</text>
</comment>
<accession>A0A2B7XGT6</accession>
<organism evidence="1 2">
    <name type="scientific">Polytolypa hystricis (strain UAMH7299)</name>
    <dbReference type="NCBI Taxonomy" id="1447883"/>
    <lineage>
        <taxon>Eukaryota</taxon>
        <taxon>Fungi</taxon>
        <taxon>Dikarya</taxon>
        <taxon>Ascomycota</taxon>
        <taxon>Pezizomycotina</taxon>
        <taxon>Eurotiomycetes</taxon>
        <taxon>Eurotiomycetidae</taxon>
        <taxon>Onygenales</taxon>
        <taxon>Onygenales incertae sedis</taxon>
        <taxon>Polytolypa</taxon>
    </lineage>
</organism>
<evidence type="ECO:0000313" key="1">
    <source>
        <dbReference type="EMBL" id="PGH08119.1"/>
    </source>
</evidence>
<evidence type="ECO:0000313" key="2">
    <source>
        <dbReference type="Proteomes" id="UP000224634"/>
    </source>
</evidence>
<dbReference type="Proteomes" id="UP000224634">
    <property type="component" value="Unassembled WGS sequence"/>
</dbReference>
<proteinExistence type="predicted"/>
<dbReference type="EMBL" id="PDNA01000162">
    <property type="protein sequence ID" value="PGH08119.1"/>
    <property type="molecule type" value="Genomic_DNA"/>
</dbReference>
<reference evidence="1 2" key="1">
    <citation type="submission" date="2017-10" db="EMBL/GenBank/DDBJ databases">
        <title>Comparative genomics in systemic dimorphic fungi from Ajellomycetaceae.</title>
        <authorList>
            <person name="Munoz J.F."/>
            <person name="Mcewen J.G."/>
            <person name="Clay O.K."/>
            <person name="Cuomo C.A."/>
        </authorList>
    </citation>
    <scope>NUCLEOTIDE SEQUENCE [LARGE SCALE GENOMIC DNA]</scope>
    <source>
        <strain evidence="1 2">UAMH7299</strain>
    </source>
</reference>
<dbReference type="OrthoDB" id="4204806at2759"/>
<dbReference type="AlphaFoldDB" id="A0A2B7XGT6"/>
<gene>
    <name evidence="1" type="ORF">AJ80_07913</name>
</gene>
<sequence length="172" mass="19713">MQAEGRGWAFRLAPEVFFADSHVLPAACPSASTIAVAIIITIGQFSHLNFTMGTPEFSGPLFERIGEGITVDHYHRIWGSYFFEHHPAHWGCMIQDHSSPFDLMQQENRRDYLLKSKLIAVTSIMFRQMNETIWISEKEKYDLKLRYKDGPLTICFILLAIPSYTHSSSWAV</sequence>
<keyword evidence="2" id="KW-1185">Reference proteome</keyword>